<keyword evidence="4" id="KW-1185">Reference proteome</keyword>
<feature type="domain" description="UspA" evidence="2">
    <location>
        <begin position="156"/>
        <end position="290"/>
    </location>
</feature>
<dbReference type="PRINTS" id="PR01438">
    <property type="entry name" value="UNVRSLSTRESS"/>
</dbReference>
<organism evidence="3 4">
    <name type="scientific">Streptomyces filamentosus</name>
    <name type="common">Streptomyces roseosporus</name>
    <dbReference type="NCBI Taxonomy" id="67294"/>
    <lineage>
        <taxon>Bacteria</taxon>
        <taxon>Bacillati</taxon>
        <taxon>Actinomycetota</taxon>
        <taxon>Actinomycetes</taxon>
        <taxon>Kitasatosporales</taxon>
        <taxon>Streptomycetaceae</taxon>
        <taxon>Streptomyces</taxon>
    </lineage>
</organism>
<dbReference type="InterPro" id="IPR014729">
    <property type="entry name" value="Rossmann-like_a/b/a_fold"/>
</dbReference>
<protein>
    <submittedName>
        <fullName evidence="3">Universal stress protein</fullName>
    </submittedName>
</protein>
<comment type="similarity">
    <text evidence="1">Belongs to the universal stress protein A family.</text>
</comment>
<evidence type="ECO:0000313" key="4">
    <source>
        <dbReference type="Proteomes" id="UP000632849"/>
    </source>
</evidence>
<evidence type="ECO:0000256" key="1">
    <source>
        <dbReference type="ARBA" id="ARBA00008791"/>
    </source>
</evidence>
<dbReference type="AlphaFoldDB" id="A0A919EPL8"/>
<dbReference type="GeneID" id="95664045"/>
<gene>
    <name evidence="3" type="ORF">GCM10017667_42820</name>
</gene>
<dbReference type="Gene3D" id="3.40.50.620">
    <property type="entry name" value="HUPs"/>
    <property type="match status" value="2"/>
</dbReference>
<dbReference type="PANTHER" id="PTHR46268:SF6">
    <property type="entry name" value="UNIVERSAL STRESS PROTEIN UP12"/>
    <property type="match status" value="1"/>
</dbReference>
<reference evidence="3" key="1">
    <citation type="journal article" date="2014" name="Int. J. Syst. Evol. Microbiol.">
        <title>Complete genome sequence of Corynebacterium casei LMG S-19264T (=DSM 44701T), isolated from a smear-ripened cheese.</title>
        <authorList>
            <consortium name="US DOE Joint Genome Institute (JGI-PGF)"/>
            <person name="Walter F."/>
            <person name="Albersmeier A."/>
            <person name="Kalinowski J."/>
            <person name="Ruckert C."/>
        </authorList>
    </citation>
    <scope>NUCLEOTIDE SEQUENCE</scope>
    <source>
        <strain evidence="3">JCM 4122</strain>
    </source>
</reference>
<dbReference type="Proteomes" id="UP000632849">
    <property type="component" value="Unassembled WGS sequence"/>
</dbReference>
<comment type="caution">
    <text evidence="3">The sequence shown here is derived from an EMBL/GenBank/DDBJ whole genome shotgun (WGS) entry which is preliminary data.</text>
</comment>
<accession>A0A919EPL8</accession>
<feature type="domain" description="UspA" evidence="2">
    <location>
        <begin position="13"/>
        <end position="145"/>
    </location>
</feature>
<reference evidence="3" key="2">
    <citation type="submission" date="2020-09" db="EMBL/GenBank/DDBJ databases">
        <authorList>
            <person name="Sun Q."/>
            <person name="Ohkuma M."/>
        </authorList>
    </citation>
    <scope>NUCLEOTIDE SEQUENCE</scope>
    <source>
        <strain evidence="3">JCM 4122</strain>
    </source>
</reference>
<dbReference type="InterPro" id="IPR006016">
    <property type="entry name" value="UspA"/>
</dbReference>
<dbReference type="PANTHER" id="PTHR46268">
    <property type="entry name" value="STRESS RESPONSE PROTEIN NHAX"/>
    <property type="match status" value="1"/>
</dbReference>
<dbReference type="Pfam" id="PF00582">
    <property type="entry name" value="Usp"/>
    <property type="match status" value="2"/>
</dbReference>
<name>A0A919EPL8_STRFL</name>
<dbReference type="InterPro" id="IPR006015">
    <property type="entry name" value="Universal_stress_UspA"/>
</dbReference>
<dbReference type="EMBL" id="BNBE01000002">
    <property type="protein sequence ID" value="GHG06910.1"/>
    <property type="molecule type" value="Genomic_DNA"/>
</dbReference>
<sequence>MAAAPRLRHPGSVVVGVDGSEDALLAALWAAEEAFLRRSALFLVHATDTDALARYLFQAQIDESRRTGREILDRTAETVSAHHPEVTVVKELSDRPPSEALRHAAALTGTIVVGHRGRGGFASLLLGSVGLRTVATASTPVVVVRGHAGTEHPGAVLVGTRDDHDLGCARAAAREALLRRQPLRLVHVWRTAWARSERTAPRGRPCPQAADRVRVQSRTTGLLREEFPDLKIETEGVKSPSVPGALVEASRDAALLVVGGRRGPGYLGPTLGRTTLALLQHAHCPVELVPRHGPGHGSTS</sequence>
<dbReference type="RefSeq" id="WP_150226319.1">
    <property type="nucleotide sequence ID" value="NZ_BNBE01000002.1"/>
</dbReference>
<dbReference type="SUPFAM" id="SSF52402">
    <property type="entry name" value="Adenine nucleotide alpha hydrolases-like"/>
    <property type="match status" value="2"/>
</dbReference>
<evidence type="ECO:0000259" key="2">
    <source>
        <dbReference type="Pfam" id="PF00582"/>
    </source>
</evidence>
<proteinExistence type="inferred from homology"/>
<evidence type="ECO:0000313" key="3">
    <source>
        <dbReference type="EMBL" id="GHG06910.1"/>
    </source>
</evidence>